<dbReference type="InterPro" id="IPR050140">
    <property type="entry name" value="SRY-related_HMG-box_TF-like"/>
</dbReference>
<dbReference type="PANTHER" id="PTHR10270">
    <property type="entry name" value="SOX TRANSCRIPTION FACTOR"/>
    <property type="match status" value="1"/>
</dbReference>
<dbReference type="PROSITE" id="PS50118">
    <property type="entry name" value="HMG_BOX_2"/>
    <property type="match status" value="1"/>
</dbReference>
<dbReference type="InterPro" id="IPR022097">
    <property type="entry name" value="SOX_fam"/>
</dbReference>
<organism evidence="17">
    <name type="scientific">Branchiostoma belcheri</name>
    <name type="common">Amphioxus</name>
    <dbReference type="NCBI Taxonomy" id="7741"/>
    <lineage>
        <taxon>Eukaryota</taxon>
        <taxon>Metazoa</taxon>
        <taxon>Chordata</taxon>
        <taxon>Cephalochordata</taxon>
        <taxon>Leptocardii</taxon>
        <taxon>Amphioxiformes</taxon>
        <taxon>Branchiostomatidae</taxon>
        <taxon>Branchiostoma</taxon>
    </lineage>
</organism>
<evidence type="ECO:0000256" key="8">
    <source>
        <dbReference type="ARBA" id="ARBA00023125"/>
    </source>
</evidence>
<keyword evidence="11 14" id="KW-0539">Nucleus</keyword>
<keyword evidence="10" id="KW-0804">Transcription</keyword>
<evidence type="ECO:0000256" key="14">
    <source>
        <dbReference type="PROSITE-ProRule" id="PRU00267"/>
    </source>
</evidence>
<evidence type="ECO:0000256" key="11">
    <source>
        <dbReference type="ARBA" id="ARBA00023242"/>
    </source>
</evidence>
<evidence type="ECO:0000256" key="12">
    <source>
        <dbReference type="ARBA" id="ARBA00032498"/>
    </source>
</evidence>
<proteinExistence type="evidence at transcript level"/>
<dbReference type="GO" id="GO:0001228">
    <property type="term" value="F:DNA-binding transcription activator activity, RNA polymerase II-specific"/>
    <property type="evidence" value="ECO:0007669"/>
    <property type="project" value="TreeGrafter"/>
</dbReference>
<evidence type="ECO:0000256" key="13">
    <source>
        <dbReference type="ARBA" id="ARBA00045821"/>
    </source>
</evidence>
<keyword evidence="7" id="KW-0805">Transcription regulation</keyword>
<dbReference type="FunFam" id="1.10.30.10:FF:000002">
    <property type="entry name" value="transcription factor Sox-2"/>
    <property type="match status" value="1"/>
</dbReference>
<evidence type="ECO:0000313" key="17">
    <source>
        <dbReference type="EMBL" id="AAW65484.1"/>
    </source>
</evidence>
<comment type="similarity">
    <text evidence="2">Belongs to the SRY family.</text>
</comment>
<reference evidence="17" key="1">
    <citation type="submission" date="2004-12" db="EMBL/GenBank/DDBJ databases">
        <title>The study on AmphiSox1/2/3 homolog during embryogenesis of amphioxus, Brachiostoma belcheri.</title>
        <authorList>
            <person name="Zhang W."/>
            <person name="Li X."/>
            <person name="An Y."/>
            <person name="Zhang H."/>
        </authorList>
    </citation>
    <scope>NUCLEOTIDE SEQUENCE</scope>
</reference>
<dbReference type="CDD" id="cd22028">
    <property type="entry name" value="HMG-box_SoxA_SoxB_SoxG"/>
    <property type="match status" value="1"/>
</dbReference>
<evidence type="ECO:0000256" key="9">
    <source>
        <dbReference type="ARBA" id="ARBA00023159"/>
    </source>
</evidence>
<dbReference type="Pfam" id="PF12336">
    <property type="entry name" value="SOXp"/>
    <property type="match status" value="1"/>
</dbReference>
<dbReference type="EMBL" id="AY870807">
    <property type="protein sequence ID" value="AAW65484.1"/>
    <property type="molecule type" value="mRNA"/>
</dbReference>
<dbReference type="SUPFAM" id="SSF47095">
    <property type="entry name" value="HMG-box"/>
    <property type="match status" value="1"/>
</dbReference>
<evidence type="ECO:0000256" key="1">
    <source>
        <dbReference type="ARBA" id="ARBA00004324"/>
    </source>
</evidence>
<dbReference type="SMART" id="SM00398">
    <property type="entry name" value="HMG"/>
    <property type="match status" value="1"/>
</dbReference>
<name>Q5FZN8_BRABE</name>
<keyword evidence="4" id="KW-0221">Differentiation</keyword>
<evidence type="ECO:0000259" key="16">
    <source>
        <dbReference type="PROSITE" id="PS50118"/>
    </source>
</evidence>
<feature type="compositionally biased region" description="Polar residues" evidence="15">
    <location>
        <begin position="223"/>
        <end position="234"/>
    </location>
</feature>
<dbReference type="InterPro" id="IPR036910">
    <property type="entry name" value="HMG_box_dom_sf"/>
</dbReference>
<keyword evidence="5" id="KW-0112">Calmodulin-binding</keyword>
<feature type="DNA-binding region" description="HMG box" evidence="14">
    <location>
        <begin position="22"/>
        <end position="90"/>
    </location>
</feature>
<feature type="region of interest" description="Disordered" evidence="15">
    <location>
        <begin position="149"/>
        <end position="245"/>
    </location>
</feature>
<dbReference type="Pfam" id="PF00505">
    <property type="entry name" value="HMG_box"/>
    <property type="match status" value="1"/>
</dbReference>
<accession>Q5FZN8</accession>
<keyword evidence="9" id="KW-0010">Activator</keyword>
<dbReference type="GO" id="GO:0000978">
    <property type="term" value="F:RNA polymerase II cis-regulatory region sequence-specific DNA binding"/>
    <property type="evidence" value="ECO:0007669"/>
    <property type="project" value="TreeGrafter"/>
</dbReference>
<evidence type="ECO:0000256" key="4">
    <source>
        <dbReference type="ARBA" id="ARBA00022782"/>
    </source>
</evidence>
<comment type="function">
    <text evidence="13">Transcriptional regulator that controls a genetic switch in male development. It is necessary and sufficient for initiating male sex determination by directing the development of supporting cell precursors (pre-Sertoli cells) as Sertoli rather than granulosa cells. Involved in different aspects of gene regulation including promoter activation or repression. Binds to the DNA consensus sequence 5'-[AT]AACAA[AT]-3'. SRY HMG box recognizes DNA by partial intercalation in the minor groove and promotes DNA bending. Also involved in pre-mRNA splicing. In male adult brain involved in the maintenance of motor functions of dopaminergic neurons.</text>
</comment>
<feature type="compositionally biased region" description="Polar residues" evidence="15">
    <location>
        <begin position="194"/>
        <end position="216"/>
    </location>
</feature>
<comment type="subcellular location">
    <subcellularLocation>
        <location evidence="1">Nucleus speckle</location>
    </subcellularLocation>
</comment>
<sequence length="245" mass="28315">MFTNMMMHPEKKEDEAAKRDHVKRPMNAFMVWSRIQRRRIAEDSPKMHSSEISRRLGEMWRELPAEERRPFVDESRRLRAEHMEKYPDCKCRPRRKLKTMMKNSSFPTMPGGMPPNYFPASNCSPPPALPMSMTEQYSHMNGYMGGYHSSMMRDPGNRTVTSRSSRRLLRRRRPGACHQVRHGRAHLQAPTRHAGTTSKPQQLRSPTSPVSSNQGTDFLAGSQARTDTPTSLRTNHIRRTTGEHC</sequence>
<protein>
    <recommendedName>
        <fullName evidence="3">Sex-determining region Y protein</fullName>
    </recommendedName>
    <alternativeName>
        <fullName evidence="12">Testis-determining factor</fullName>
    </alternativeName>
</protein>
<evidence type="ECO:0000256" key="3">
    <source>
        <dbReference type="ARBA" id="ARBA00019052"/>
    </source>
</evidence>
<evidence type="ECO:0000256" key="2">
    <source>
        <dbReference type="ARBA" id="ARBA00005998"/>
    </source>
</evidence>
<dbReference type="InterPro" id="IPR009071">
    <property type="entry name" value="HMG_box_dom"/>
</dbReference>
<feature type="domain" description="HMG box" evidence="16">
    <location>
        <begin position="22"/>
        <end position="90"/>
    </location>
</feature>
<evidence type="ECO:0000256" key="10">
    <source>
        <dbReference type="ARBA" id="ARBA00023163"/>
    </source>
</evidence>
<dbReference type="GO" id="GO:0005516">
    <property type="term" value="F:calmodulin binding"/>
    <property type="evidence" value="ECO:0007669"/>
    <property type="project" value="UniProtKB-KW"/>
</dbReference>
<dbReference type="GO" id="GO:0030154">
    <property type="term" value="P:cell differentiation"/>
    <property type="evidence" value="ECO:0007669"/>
    <property type="project" value="UniProtKB-KW"/>
</dbReference>
<keyword evidence="6" id="KW-0726">Sexual differentiation</keyword>
<evidence type="ECO:0000256" key="5">
    <source>
        <dbReference type="ARBA" id="ARBA00022860"/>
    </source>
</evidence>
<evidence type="ECO:0000256" key="15">
    <source>
        <dbReference type="SAM" id="MobiDB-lite"/>
    </source>
</evidence>
<dbReference type="GO" id="GO:0007548">
    <property type="term" value="P:sex differentiation"/>
    <property type="evidence" value="ECO:0007669"/>
    <property type="project" value="UniProtKB-KW"/>
</dbReference>
<keyword evidence="8 14" id="KW-0238">DNA-binding</keyword>
<dbReference type="GO" id="GO:0016607">
    <property type="term" value="C:nuclear speck"/>
    <property type="evidence" value="ECO:0007669"/>
    <property type="project" value="UniProtKB-SubCell"/>
</dbReference>
<evidence type="ECO:0000256" key="6">
    <source>
        <dbReference type="ARBA" id="ARBA00022928"/>
    </source>
</evidence>
<dbReference type="PANTHER" id="PTHR10270:SF161">
    <property type="entry name" value="SEX-DETERMINING REGION Y PROTEIN"/>
    <property type="match status" value="1"/>
</dbReference>
<feature type="compositionally biased region" description="Basic residues" evidence="15">
    <location>
        <begin position="164"/>
        <end position="185"/>
    </location>
</feature>
<evidence type="ECO:0000256" key="7">
    <source>
        <dbReference type="ARBA" id="ARBA00023015"/>
    </source>
</evidence>
<dbReference type="AlphaFoldDB" id="Q5FZN8"/>
<dbReference type="Gene3D" id="1.10.30.10">
    <property type="entry name" value="High mobility group box domain"/>
    <property type="match status" value="1"/>
</dbReference>